<dbReference type="Pfam" id="PF06175">
    <property type="entry name" value="MiaE"/>
    <property type="match status" value="1"/>
</dbReference>
<accession>A0ABT3TLS0</accession>
<dbReference type="Gene3D" id="1.20.1260.10">
    <property type="match status" value="1"/>
</dbReference>
<evidence type="ECO:0000313" key="1">
    <source>
        <dbReference type="EMBL" id="MCX2983245.1"/>
    </source>
</evidence>
<dbReference type="Proteomes" id="UP001143362">
    <property type="component" value="Unassembled WGS sequence"/>
</dbReference>
<organism evidence="1 2">
    <name type="scientific">Candidatus Litorirhabdus singularis</name>
    <dbReference type="NCBI Taxonomy" id="2518993"/>
    <lineage>
        <taxon>Bacteria</taxon>
        <taxon>Pseudomonadati</taxon>
        <taxon>Pseudomonadota</taxon>
        <taxon>Gammaproteobacteria</taxon>
        <taxon>Cellvibrionales</taxon>
        <taxon>Halieaceae</taxon>
        <taxon>Candidatus Litorirhabdus</taxon>
    </lineage>
</organism>
<dbReference type="PIRSF" id="PIRSF020736">
    <property type="entry name" value="MiaE"/>
    <property type="match status" value="1"/>
</dbReference>
<protein>
    <submittedName>
        <fullName evidence="1">tRNA-(Ms[2]io[6]A)-hydroxylase</fullName>
    </submittedName>
</protein>
<comment type="caution">
    <text evidence="1">The sequence shown here is derived from an EMBL/GenBank/DDBJ whole genome shotgun (WGS) entry which is preliminary data.</text>
</comment>
<dbReference type="InterPro" id="IPR010386">
    <property type="entry name" value="tRNA-Hydrxlase_MiaE"/>
</dbReference>
<dbReference type="RefSeq" id="WP_279247279.1">
    <property type="nucleotide sequence ID" value="NZ_SHNN01000006.1"/>
</dbReference>
<keyword evidence="2" id="KW-1185">Reference proteome</keyword>
<proteinExistence type="predicted"/>
<dbReference type="PANTHER" id="PTHR42637">
    <property type="entry name" value="TRNA-(MS[2]IO[6]A)-HYDROXYLASE"/>
    <property type="match status" value="1"/>
</dbReference>
<dbReference type="PANTHER" id="PTHR42637:SF1">
    <property type="entry name" value="TRNA 2-(METHYLSULFANYL)-N(6)-ISOPENTENYLADENOSINE(37) HYDROXYLASE"/>
    <property type="match status" value="1"/>
</dbReference>
<dbReference type="InterPro" id="IPR009078">
    <property type="entry name" value="Ferritin-like_SF"/>
</dbReference>
<dbReference type="EMBL" id="SHNN01000006">
    <property type="protein sequence ID" value="MCX2983245.1"/>
    <property type="molecule type" value="Genomic_DNA"/>
</dbReference>
<dbReference type="CDD" id="cd07910">
    <property type="entry name" value="MiaE"/>
    <property type="match status" value="1"/>
</dbReference>
<gene>
    <name evidence="1" type="ORF">EYC98_20475</name>
</gene>
<evidence type="ECO:0000313" key="2">
    <source>
        <dbReference type="Proteomes" id="UP001143362"/>
    </source>
</evidence>
<dbReference type="InterPro" id="IPR012347">
    <property type="entry name" value="Ferritin-like"/>
</dbReference>
<sequence length="191" mass="21862">MSNPLLYNTPAQWTETVMQDFDQFLLDHAAAEKKASGMAISMLSHYADRVELVAAMTELAVEELSHFREVVKWIHQRGLITGADQKDPYVIEFRHCLRSGREEFLLDRLLVAGAIEARGAERFGLVAAALEPGPLQKFYQSITRSEERHYELFLELARLYSPADAVNQRWQELLEIEAEIVRKLPLRAALH</sequence>
<reference evidence="1" key="1">
    <citation type="submission" date="2019-02" db="EMBL/GenBank/DDBJ databases">
        <authorList>
            <person name="Li S.-H."/>
        </authorList>
    </citation>
    <scope>NUCLEOTIDE SEQUENCE</scope>
    <source>
        <strain evidence="1">IMCC14734</strain>
    </source>
</reference>
<name>A0ABT3TLS0_9GAMM</name>
<dbReference type="SUPFAM" id="SSF47240">
    <property type="entry name" value="Ferritin-like"/>
    <property type="match status" value="1"/>
</dbReference>